<name>A0ABN8BMK1_9LACO</name>
<dbReference type="Pfam" id="PF00356">
    <property type="entry name" value="LacI"/>
    <property type="match status" value="1"/>
</dbReference>
<evidence type="ECO:0000256" key="1">
    <source>
        <dbReference type="ARBA" id="ARBA00023015"/>
    </source>
</evidence>
<keyword evidence="1" id="KW-0805">Transcription regulation</keyword>
<dbReference type="InterPro" id="IPR046335">
    <property type="entry name" value="LacI/GalR-like_sensor"/>
</dbReference>
<dbReference type="Gene3D" id="3.40.50.2300">
    <property type="match status" value="2"/>
</dbReference>
<dbReference type="Gene3D" id="1.10.260.40">
    <property type="entry name" value="lambda repressor-like DNA-binding domains"/>
    <property type="match status" value="1"/>
</dbReference>
<evidence type="ECO:0000313" key="6">
    <source>
        <dbReference type="Proteomes" id="UP000789719"/>
    </source>
</evidence>
<dbReference type="InterPro" id="IPR000843">
    <property type="entry name" value="HTH_LacI"/>
</dbReference>
<dbReference type="SUPFAM" id="SSF53822">
    <property type="entry name" value="Periplasmic binding protein-like I"/>
    <property type="match status" value="1"/>
</dbReference>
<sequence>MATIRDVAHAAAVSPATVSRILNEDPTFKVVAATRQSVLAAAAKLNYTPPTKAPLIKRRQRITKATIGVITLTDDEQSALDAPYWGAIRNGLQHSAAVKHLQLAFLFSLRDAHPNWQLVKQCGAVIVVGAIDDELRTYLWQQNPHLVVIDDHRPGQRYDTVYNDFAQQTHHLLDYLYARGYREIGFIGASMPLFNRQGMASEFIDDGRYTAYLEWMARHNLALPMAPLILPDGATQTAIEALNPLITQGAKLPQAMIVASDQIALGLYHVCQAQNITLPTQMAIVSFGDLEVTRFLMPPLTTIQPNPAMMGQVALNLAAAHLQGAPEAPVRVRVASTLVERDSVGLDKRDDLG</sequence>
<dbReference type="RefSeq" id="WP_230097785.1">
    <property type="nucleotide sequence ID" value="NZ_CAKKNT010000001.1"/>
</dbReference>
<feature type="domain" description="HTH lacI-type" evidence="4">
    <location>
        <begin position="2"/>
        <end position="58"/>
    </location>
</feature>
<dbReference type="CDD" id="cd01392">
    <property type="entry name" value="HTH_LacI"/>
    <property type="match status" value="1"/>
</dbReference>
<protein>
    <submittedName>
        <fullName evidence="5">HTH-type transcriptional repressor MelR</fullName>
    </submittedName>
</protein>
<dbReference type="PANTHER" id="PTHR30146">
    <property type="entry name" value="LACI-RELATED TRANSCRIPTIONAL REPRESSOR"/>
    <property type="match status" value="1"/>
</dbReference>
<dbReference type="EMBL" id="CAKKNT010000001">
    <property type="protein sequence ID" value="CAH0417654.1"/>
    <property type="molecule type" value="Genomic_DNA"/>
</dbReference>
<keyword evidence="6" id="KW-1185">Reference proteome</keyword>
<dbReference type="Pfam" id="PF13377">
    <property type="entry name" value="Peripla_BP_3"/>
    <property type="match status" value="1"/>
</dbReference>
<dbReference type="PROSITE" id="PS50932">
    <property type="entry name" value="HTH_LACI_2"/>
    <property type="match status" value="1"/>
</dbReference>
<evidence type="ECO:0000259" key="4">
    <source>
        <dbReference type="PROSITE" id="PS50932"/>
    </source>
</evidence>
<proteinExistence type="predicted"/>
<dbReference type="CDD" id="cd01544">
    <property type="entry name" value="PBP1_GalR"/>
    <property type="match status" value="1"/>
</dbReference>
<organism evidence="5 6">
    <name type="scientific">Periweissella ghanensis</name>
    <dbReference type="NCBI Taxonomy" id="467997"/>
    <lineage>
        <taxon>Bacteria</taxon>
        <taxon>Bacillati</taxon>
        <taxon>Bacillota</taxon>
        <taxon>Bacilli</taxon>
        <taxon>Lactobacillales</taxon>
        <taxon>Lactobacillaceae</taxon>
        <taxon>Periweissella</taxon>
    </lineage>
</organism>
<dbReference type="SUPFAM" id="SSF47413">
    <property type="entry name" value="lambda repressor-like DNA-binding domains"/>
    <property type="match status" value="1"/>
</dbReference>
<evidence type="ECO:0000313" key="5">
    <source>
        <dbReference type="EMBL" id="CAH0417654.1"/>
    </source>
</evidence>
<evidence type="ECO:0000256" key="2">
    <source>
        <dbReference type="ARBA" id="ARBA00023125"/>
    </source>
</evidence>
<dbReference type="PANTHER" id="PTHR30146:SF149">
    <property type="entry name" value="HTH-TYPE TRANSCRIPTIONAL REGULATOR EBGR"/>
    <property type="match status" value="1"/>
</dbReference>
<comment type="caution">
    <text evidence="5">The sequence shown here is derived from an EMBL/GenBank/DDBJ whole genome shotgun (WGS) entry which is preliminary data.</text>
</comment>
<evidence type="ECO:0000256" key="3">
    <source>
        <dbReference type="ARBA" id="ARBA00023163"/>
    </source>
</evidence>
<reference evidence="5 6" key="1">
    <citation type="submission" date="2021-11" db="EMBL/GenBank/DDBJ databases">
        <authorList>
            <person name="Depoorter E."/>
        </authorList>
    </citation>
    <scope>NUCLEOTIDE SEQUENCE [LARGE SCALE GENOMIC DNA]</scope>
    <source>
        <strain evidence="5 6">LMG 24286</strain>
    </source>
</reference>
<dbReference type="Proteomes" id="UP000789719">
    <property type="component" value="Unassembled WGS sequence"/>
</dbReference>
<accession>A0ABN8BMK1</accession>
<keyword evidence="2" id="KW-0238">DNA-binding</keyword>
<dbReference type="InterPro" id="IPR028082">
    <property type="entry name" value="Peripla_BP_I"/>
</dbReference>
<dbReference type="SMART" id="SM00354">
    <property type="entry name" value="HTH_LACI"/>
    <property type="match status" value="1"/>
</dbReference>
<dbReference type="PROSITE" id="PS00356">
    <property type="entry name" value="HTH_LACI_1"/>
    <property type="match status" value="1"/>
</dbReference>
<dbReference type="InterPro" id="IPR010982">
    <property type="entry name" value="Lambda_DNA-bd_dom_sf"/>
</dbReference>
<gene>
    <name evidence="5" type="primary">melR_1</name>
    <name evidence="5" type="ORF">WGH24286_00066</name>
</gene>
<keyword evidence="3" id="KW-0804">Transcription</keyword>